<name>A0ABD2K4Q8_HETSC</name>
<proteinExistence type="predicted"/>
<accession>A0ABD2K4Q8</accession>
<feature type="signal peptide" evidence="2">
    <location>
        <begin position="1"/>
        <end position="28"/>
    </location>
</feature>
<sequence>MYRFPSTFSKYFILLFFLLICSFLTTNALKCWSGSNMTVSLFNVSTKVEEEQCAVEVTNCHRKYCKYGNGSAYYSLGCGGMDACESGPVAMLCRASGQLACTNCTGELCNGAGANHRFLGGTFAATLLAIFIALFVLQSK</sequence>
<organism evidence="3 4">
    <name type="scientific">Heterodera schachtii</name>
    <name type="common">Sugarbeet cyst nematode worm</name>
    <name type="synonym">Tylenchus schachtii</name>
    <dbReference type="NCBI Taxonomy" id="97005"/>
    <lineage>
        <taxon>Eukaryota</taxon>
        <taxon>Metazoa</taxon>
        <taxon>Ecdysozoa</taxon>
        <taxon>Nematoda</taxon>
        <taxon>Chromadorea</taxon>
        <taxon>Rhabditida</taxon>
        <taxon>Tylenchina</taxon>
        <taxon>Tylenchomorpha</taxon>
        <taxon>Tylenchoidea</taxon>
        <taxon>Heteroderidae</taxon>
        <taxon>Heteroderinae</taxon>
        <taxon>Heterodera</taxon>
    </lineage>
</organism>
<evidence type="ECO:0000313" key="3">
    <source>
        <dbReference type="EMBL" id="KAL3097867.1"/>
    </source>
</evidence>
<protein>
    <submittedName>
        <fullName evidence="3">Uncharacterized protein</fullName>
    </submittedName>
</protein>
<comment type="caution">
    <text evidence="3">The sequence shown here is derived from an EMBL/GenBank/DDBJ whole genome shotgun (WGS) entry which is preliminary data.</text>
</comment>
<keyword evidence="1" id="KW-0812">Transmembrane</keyword>
<keyword evidence="2" id="KW-0732">Signal</keyword>
<evidence type="ECO:0000256" key="1">
    <source>
        <dbReference type="SAM" id="Phobius"/>
    </source>
</evidence>
<dbReference type="EMBL" id="JBICCN010000053">
    <property type="protein sequence ID" value="KAL3097867.1"/>
    <property type="molecule type" value="Genomic_DNA"/>
</dbReference>
<keyword evidence="1" id="KW-1133">Transmembrane helix</keyword>
<dbReference type="AlphaFoldDB" id="A0ABD2K4Q8"/>
<feature type="transmembrane region" description="Helical" evidence="1">
    <location>
        <begin position="118"/>
        <end position="137"/>
    </location>
</feature>
<dbReference type="Proteomes" id="UP001620645">
    <property type="component" value="Unassembled WGS sequence"/>
</dbReference>
<gene>
    <name evidence="3" type="ORF">niasHS_000602</name>
</gene>
<evidence type="ECO:0000313" key="4">
    <source>
        <dbReference type="Proteomes" id="UP001620645"/>
    </source>
</evidence>
<reference evidence="3 4" key="1">
    <citation type="submission" date="2024-10" db="EMBL/GenBank/DDBJ databases">
        <authorList>
            <person name="Kim D."/>
        </authorList>
    </citation>
    <scope>NUCLEOTIDE SEQUENCE [LARGE SCALE GENOMIC DNA]</scope>
    <source>
        <strain evidence="3">Taebaek</strain>
    </source>
</reference>
<feature type="chain" id="PRO_5044880827" evidence="2">
    <location>
        <begin position="29"/>
        <end position="140"/>
    </location>
</feature>
<keyword evidence="4" id="KW-1185">Reference proteome</keyword>
<evidence type="ECO:0000256" key="2">
    <source>
        <dbReference type="SAM" id="SignalP"/>
    </source>
</evidence>
<keyword evidence="1" id="KW-0472">Membrane</keyword>